<accession>A0A317XAR3</accession>
<name>A0A317XAR3_9EURO</name>
<comment type="caution">
    <text evidence="1">The sequence shown here is derived from an EMBL/GenBank/DDBJ whole genome shotgun (WGS) entry which is preliminary data.</text>
</comment>
<sequence length="116" mass="12518">MTHGDGAATQKWELYGVRVTVLDAGTWAGENVSVVNRHDLPSFSLSTHPPASPEMLAQWQSVMPPACINPCHFVATDLLAVAIPSALFAYHVSVHCHAGKARDHYGPLFQRLSAEG</sequence>
<keyword evidence="2" id="KW-1185">Reference proteome</keyword>
<dbReference type="AlphaFoldDB" id="A0A317XAR3"/>
<dbReference type="RefSeq" id="XP_025472032.1">
    <property type="nucleotide sequence ID" value="XM_025615416.1"/>
</dbReference>
<reference evidence="1 2" key="1">
    <citation type="submission" date="2016-12" db="EMBL/GenBank/DDBJ databases">
        <title>The genomes of Aspergillus section Nigri reveals drivers in fungal speciation.</title>
        <authorList>
            <consortium name="DOE Joint Genome Institute"/>
            <person name="Vesth T.C."/>
            <person name="Nybo J."/>
            <person name="Theobald S."/>
            <person name="Brandl J."/>
            <person name="Frisvad J.C."/>
            <person name="Nielsen K.F."/>
            <person name="Lyhne E.K."/>
            <person name="Kogle M.E."/>
            <person name="Kuo A."/>
            <person name="Riley R."/>
            <person name="Clum A."/>
            <person name="Nolan M."/>
            <person name="Lipzen A."/>
            <person name="Salamov A."/>
            <person name="Henrissat B."/>
            <person name="Wiebenga A."/>
            <person name="De Vries R.P."/>
            <person name="Grigoriev I.V."/>
            <person name="Mortensen U.H."/>
            <person name="Andersen M.R."/>
            <person name="Baker S.E."/>
        </authorList>
    </citation>
    <scope>NUCLEOTIDE SEQUENCE [LARGE SCALE GENOMIC DNA]</scope>
    <source>
        <strain evidence="1 2">CBS 115572</strain>
    </source>
</reference>
<organism evidence="1 2">
    <name type="scientific">Aspergillus sclerotioniger CBS 115572</name>
    <dbReference type="NCBI Taxonomy" id="1450535"/>
    <lineage>
        <taxon>Eukaryota</taxon>
        <taxon>Fungi</taxon>
        <taxon>Dikarya</taxon>
        <taxon>Ascomycota</taxon>
        <taxon>Pezizomycotina</taxon>
        <taxon>Eurotiomycetes</taxon>
        <taxon>Eurotiomycetidae</taxon>
        <taxon>Eurotiales</taxon>
        <taxon>Aspergillaceae</taxon>
        <taxon>Aspergillus</taxon>
        <taxon>Aspergillus subgen. Circumdati</taxon>
    </lineage>
</organism>
<dbReference type="Proteomes" id="UP000246702">
    <property type="component" value="Unassembled WGS sequence"/>
</dbReference>
<proteinExistence type="predicted"/>
<dbReference type="GeneID" id="37117559"/>
<gene>
    <name evidence="1" type="ORF">BO94DRAFT_581608</name>
</gene>
<protein>
    <submittedName>
        <fullName evidence="1">Uncharacterized protein</fullName>
    </submittedName>
</protein>
<dbReference type="EMBL" id="MSFK01000003">
    <property type="protein sequence ID" value="PWY95271.1"/>
    <property type="molecule type" value="Genomic_DNA"/>
</dbReference>
<evidence type="ECO:0000313" key="1">
    <source>
        <dbReference type="EMBL" id="PWY95271.1"/>
    </source>
</evidence>
<evidence type="ECO:0000313" key="2">
    <source>
        <dbReference type="Proteomes" id="UP000246702"/>
    </source>
</evidence>